<evidence type="ECO:0000256" key="3">
    <source>
        <dbReference type="ARBA" id="ARBA00006188"/>
    </source>
</evidence>
<evidence type="ECO:0000256" key="4">
    <source>
        <dbReference type="ARBA" id="ARBA00009780"/>
    </source>
</evidence>
<dbReference type="Pfam" id="PF00723">
    <property type="entry name" value="Glyco_hydro_15"/>
    <property type="match status" value="1"/>
</dbReference>
<feature type="binding site" evidence="17">
    <location>
        <position position="611"/>
    </location>
    <ligand>
        <name>Ca(2+)</name>
        <dbReference type="ChEBI" id="CHEBI:29108"/>
    </ligand>
</feature>
<dbReference type="GO" id="GO:0004339">
    <property type="term" value="F:glucan 1,4-alpha-glucosidase activity"/>
    <property type="evidence" value="ECO:0007669"/>
    <property type="project" value="UniProtKB-EC"/>
</dbReference>
<feature type="binding site" evidence="17">
    <location>
        <position position="600"/>
    </location>
    <ligand>
        <name>Ca(2+)</name>
        <dbReference type="ChEBI" id="CHEBI:29108"/>
    </ligand>
</feature>
<comment type="caution">
    <text evidence="22">The sequence shown here is derived from an EMBL/GenBank/DDBJ whole genome shotgun (WGS) entry which is preliminary data.</text>
</comment>
<feature type="transmembrane region" description="Helical" evidence="19">
    <location>
        <begin position="820"/>
        <end position="842"/>
    </location>
</feature>
<feature type="domain" description="CBM20" evidence="21">
    <location>
        <begin position="481"/>
        <end position="614"/>
    </location>
</feature>
<dbReference type="InterPro" id="IPR046966">
    <property type="entry name" value="Glucoamylase_active_site"/>
</dbReference>
<feature type="binding site" evidence="18">
    <location>
        <position position="819"/>
    </location>
    <ligand>
        <name>Zn(2+)</name>
        <dbReference type="ChEBI" id="CHEBI:29105"/>
        <note>catalytic</note>
    </ligand>
</feature>
<evidence type="ECO:0000313" key="22">
    <source>
        <dbReference type="EMBL" id="CAE6517174.1"/>
    </source>
</evidence>
<keyword evidence="17" id="KW-0106">Calcium</keyword>
<dbReference type="Pfam" id="PF00686">
    <property type="entry name" value="CBM_20"/>
    <property type="match status" value="1"/>
</dbReference>
<evidence type="ECO:0000313" key="23">
    <source>
        <dbReference type="Proteomes" id="UP000663831"/>
    </source>
</evidence>
<accession>A0A8H3D9M8</accession>
<evidence type="ECO:0000256" key="6">
    <source>
        <dbReference type="ARBA" id="ARBA00022692"/>
    </source>
</evidence>
<protein>
    <recommendedName>
        <fullName evidence="5">glucan 1,4-alpha-glucosidase</fullName>
        <ecNumber evidence="5">3.2.1.3</ecNumber>
    </recommendedName>
    <alternativeName>
        <fullName evidence="16">1,4-alpha-D-glucan glucohydrolase</fullName>
    </alternativeName>
    <alternativeName>
        <fullName evidence="15">Glucan 1,4-alpha-glucosidase</fullName>
    </alternativeName>
</protein>
<evidence type="ECO:0000256" key="7">
    <source>
        <dbReference type="ARBA" id="ARBA00022729"/>
    </source>
</evidence>
<comment type="similarity">
    <text evidence="3">Belongs to the glycosyl hydrolase 15 family.</text>
</comment>
<evidence type="ECO:0000256" key="9">
    <source>
        <dbReference type="ARBA" id="ARBA00022989"/>
    </source>
</evidence>
<evidence type="ECO:0000256" key="20">
    <source>
        <dbReference type="SAM" id="SignalP"/>
    </source>
</evidence>
<dbReference type="OrthoDB" id="8191639at2759"/>
<sequence length="890" mass="96533">MHWISYLSLFSTALALVHPRQSTVDSFIASESPIAKAGVLANIGPNGSKDQGAASGVVIASPSTSSPDYVYAWTRDSSLVFKLLVDQYIGGRDTTLQTQIQNWVASQGRLQQVSNPSGTVSTGGLGEPKFNIDESAFTGAWGRPQRDGPALRATTMMTYGTYLGASNSYTTGTIWPYVKLDLDYVANNWNNTGFDLWEEVSGSSFFTIAVQHRSLRQGAAFATAQGDSTRATTYTTQAANLLCFLQTFWNPTSNFASANVNGGSVVRSGLDANTILTSIHTFDPAAGCDAVTFQPCSDAALANHKAVVDSFRGSLYTINSGIASSAAVAVGRYKEDSYYSGNPWYLCTLAAAEQLYDALYQWNKLGQIPVTTKSLAFFQQFSSSIAAGNYSSSSTEYSTITAAVKTYADGFIAIVQKYIGTNGALAEQFSKSNGSPTSAADLTWSYAAALTAFEARSANVPGSWGASGLTVPSTCQRGGSGGGSGTVAVTFVETATTVYGENIYIAGSVDALSNWSPDNALLLSSTNYPNWSITVNLPAGTAVQYKFIQPLKHFRHSLLPDFQLLSMSEHVIRALEAVHRSGQKAYGFWGNHTATIDWCEDNYTHTQYIAEWYNTVSNIPFIALGLYGAYYSLVEIPSAMHRWRFAAPHFGIACVGLGSFIFHATLNWYAQVLLDEMPMIYVSSMVLYLVFAPTDGSGSLKLKIGIASVPLTITVVYLKFPYPVIHQLCFAGIMLSIGYRLVGLIRNPKHNPGAIFDAKYYIITGAFMFILAFGIWNIDNTFCDFWTMVRTRLWKGEVGPSFSTPSLSAALVGAVTQGHAWWHLLTGLGCARIAAGASYLMLTTSHPDMFVLYHPMIGIVPSVRRSPEFERPEAEEYLLGDRLIISVQEY</sequence>
<dbReference type="InterPro" id="IPR012341">
    <property type="entry name" value="6hp_glycosidase-like_sf"/>
</dbReference>
<feature type="transmembrane region" description="Helical" evidence="19">
    <location>
        <begin position="612"/>
        <end position="633"/>
    </location>
</feature>
<keyword evidence="6 19" id="KW-0812">Transmembrane</keyword>
<dbReference type="GO" id="GO:0000324">
    <property type="term" value="C:fungal-type vacuole"/>
    <property type="evidence" value="ECO:0007669"/>
    <property type="project" value="TreeGrafter"/>
</dbReference>
<comment type="catalytic activity">
    <reaction evidence="1">
        <text>Hydrolysis of terminal (1-&gt;4)-linked alpha-D-glucose residues successively from non-reducing ends of the chains with release of beta-D-glucose.</text>
        <dbReference type="EC" id="3.2.1.3"/>
    </reaction>
</comment>
<evidence type="ECO:0000256" key="18">
    <source>
        <dbReference type="PIRSR" id="PIRSR608901-2"/>
    </source>
</evidence>
<feature type="binding site" evidence="18">
    <location>
        <position position="823"/>
    </location>
    <ligand>
        <name>Zn(2+)</name>
        <dbReference type="ChEBI" id="CHEBI:29105"/>
        <note>catalytic</note>
    </ligand>
</feature>
<evidence type="ECO:0000256" key="1">
    <source>
        <dbReference type="ARBA" id="ARBA00001863"/>
    </source>
</evidence>
<dbReference type="GO" id="GO:0046872">
    <property type="term" value="F:metal ion binding"/>
    <property type="evidence" value="ECO:0007669"/>
    <property type="project" value="UniProtKB-KW"/>
</dbReference>
<feature type="transmembrane region" description="Helical" evidence="19">
    <location>
        <begin position="758"/>
        <end position="778"/>
    </location>
</feature>
<dbReference type="PROSITE" id="PS51166">
    <property type="entry name" value="CBM20"/>
    <property type="match status" value="1"/>
</dbReference>
<organism evidence="22 23">
    <name type="scientific">Rhizoctonia solani</name>
    <dbReference type="NCBI Taxonomy" id="456999"/>
    <lineage>
        <taxon>Eukaryota</taxon>
        <taxon>Fungi</taxon>
        <taxon>Dikarya</taxon>
        <taxon>Basidiomycota</taxon>
        <taxon>Agaricomycotina</taxon>
        <taxon>Agaricomycetes</taxon>
        <taxon>Cantharellales</taxon>
        <taxon>Ceratobasidiaceae</taxon>
        <taxon>Rhizoctonia</taxon>
    </lineage>
</organism>
<evidence type="ECO:0000256" key="10">
    <source>
        <dbReference type="ARBA" id="ARBA00023136"/>
    </source>
</evidence>
<dbReference type="EC" id="3.2.1.3" evidence="5"/>
<dbReference type="Pfam" id="PF05875">
    <property type="entry name" value="Ceramidase"/>
    <property type="match status" value="1"/>
</dbReference>
<dbReference type="InterPro" id="IPR011613">
    <property type="entry name" value="GH15-like"/>
</dbReference>
<dbReference type="EMBL" id="CAJMWV010005939">
    <property type="protein sequence ID" value="CAE6517174.1"/>
    <property type="molecule type" value="Genomic_DNA"/>
</dbReference>
<evidence type="ECO:0000256" key="15">
    <source>
        <dbReference type="ARBA" id="ARBA00033442"/>
    </source>
</evidence>
<dbReference type="PANTHER" id="PTHR31616">
    <property type="entry name" value="TREHALASE"/>
    <property type="match status" value="1"/>
</dbReference>
<dbReference type="InterPro" id="IPR013783">
    <property type="entry name" value="Ig-like_fold"/>
</dbReference>
<dbReference type="InterPro" id="IPR008928">
    <property type="entry name" value="6-hairpin_glycosidase_sf"/>
</dbReference>
<evidence type="ECO:0000256" key="2">
    <source>
        <dbReference type="ARBA" id="ARBA00004141"/>
    </source>
</evidence>
<comment type="subcellular location">
    <subcellularLocation>
        <location evidence="2">Membrane</location>
        <topology evidence="2">Multi-pass membrane protein</topology>
    </subcellularLocation>
</comment>
<feature type="transmembrane region" description="Helical" evidence="19">
    <location>
        <begin position="724"/>
        <end position="746"/>
    </location>
</feature>
<keyword evidence="11" id="KW-0325">Glycoprotein</keyword>
<keyword evidence="10 19" id="KW-0472">Membrane</keyword>
<keyword evidence="13" id="KW-0326">Glycosidase</keyword>
<keyword evidence="7 20" id="KW-0732">Signal</keyword>
<evidence type="ECO:0000256" key="16">
    <source>
        <dbReference type="ARBA" id="ARBA00033473"/>
    </source>
</evidence>
<dbReference type="Proteomes" id="UP000663831">
    <property type="component" value="Unassembled WGS sequence"/>
</dbReference>
<dbReference type="InterPro" id="IPR008901">
    <property type="entry name" value="ACER"/>
</dbReference>
<evidence type="ECO:0000259" key="21">
    <source>
        <dbReference type="PROSITE" id="PS51166"/>
    </source>
</evidence>
<dbReference type="Gene3D" id="1.50.10.10">
    <property type="match status" value="1"/>
</dbReference>
<dbReference type="PROSITE" id="PS00820">
    <property type="entry name" value="GLUCOAMYLASE"/>
    <property type="match status" value="1"/>
</dbReference>
<feature type="binding site" evidence="17">
    <location>
        <position position="598"/>
    </location>
    <ligand>
        <name>Ca(2+)</name>
        <dbReference type="ChEBI" id="CHEBI:29108"/>
    </ligand>
</feature>
<dbReference type="GO" id="GO:0016020">
    <property type="term" value="C:membrane"/>
    <property type="evidence" value="ECO:0007669"/>
    <property type="project" value="UniProtKB-SubCell"/>
</dbReference>
<dbReference type="InterPro" id="IPR000165">
    <property type="entry name" value="Glucoamylase"/>
</dbReference>
<evidence type="ECO:0000256" key="17">
    <source>
        <dbReference type="PIRSR" id="PIRSR608901-1"/>
    </source>
</evidence>
<name>A0A8H3D9M8_9AGAM</name>
<comment type="cofactor">
    <cofactor evidence="18">
        <name>Zn(2+)</name>
        <dbReference type="ChEBI" id="CHEBI:29105"/>
    </cofactor>
</comment>
<dbReference type="GO" id="GO:0000272">
    <property type="term" value="P:polysaccharide catabolic process"/>
    <property type="evidence" value="ECO:0007669"/>
    <property type="project" value="UniProtKB-KW"/>
</dbReference>
<dbReference type="FunFam" id="1.50.10.10:FF:000018">
    <property type="entry name" value="Glucoamylase"/>
    <property type="match status" value="1"/>
</dbReference>
<dbReference type="SUPFAM" id="SSF48208">
    <property type="entry name" value="Six-hairpin glycosidases"/>
    <property type="match status" value="1"/>
</dbReference>
<reference evidence="22" key="1">
    <citation type="submission" date="2021-01" db="EMBL/GenBank/DDBJ databases">
        <authorList>
            <person name="Kaushik A."/>
        </authorList>
    </citation>
    <scope>NUCLEOTIDE SEQUENCE</scope>
    <source>
        <strain evidence="22">AG3-1AP</strain>
    </source>
</reference>
<dbReference type="PRINTS" id="PR00736">
    <property type="entry name" value="GLHYDRLASE15"/>
</dbReference>
<feature type="chain" id="PRO_5034393002" description="glucan 1,4-alpha-glucosidase" evidence="20">
    <location>
        <begin position="20"/>
        <end position="890"/>
    </location>
</feature>
<keyword evidence="18" id="KW-0862">Zinc</keyword>
<evidence type="ECO:0000256" key="5">
    <source>
        <dbReference type="ARBA" id="ARBA00012593"/>
    </source>
</evidence>
<proteinExistence type="inferred from homology"/>
<feature type="signal peptide" evidence="20">
    <location>
        <begin position="1"/>
        <end position="19"/>
    </location>
</feature>
<dbReference type="InterPro" id="IPR013784">
    <property type="entry name" value="Carb-bd-like_fold"/>
</dbReference>
<evidence type="ECO:0000256" key="8">
    <source>
        <dbReference type="ARBA" id="ARBA00022801"/>
    </source>
</evidence>
<evidence type="ECO:0000256" key="13">
    <source>
        <dbReference type="ARBA" id="ARBA00023295"/>
    </source>
</evidence>
<feature type="binding site" evidence="17">
    <location>
        <position position="597"/>
    </location>
    <ligand>
        <name>Ca(2+)</name>
        <dbReference type="ChEBI" id="CHEBI:29108"/>
    </ligand>
</feature>
<dbReference type="PANTHER" id="PTHR31616:SF12">
    <property type="entry name" value="GLUCOAMYLASE"/>
    <property type="match status" value="1"/>
</dbReference>
<dbReference type="GO" id="GO:2001070">
    <property type="term" value="F:starch binding"/>
    <property type="evidence" value="ECO:0007669"/>
    <property type="project" value="InterPro"/>
</dbReference>
<dbReference type="GO" id="GO:0016811">
    <property type="term" value="F:hydrolase activity, acting on carbon-nitrogen (but not peptide) bonds, in linear amides"/>
    <property type="evidence" value="ECO:0007669"/>
    <property type="project" value="InterPro"/>
</dbReference>
<keyword evidence="17" id="KW-0479">Metal-binding</keyword>
<feature type="binding site" evidence="17">
    <location>
        <position position="602"/>
    </location>
    <ligand>
        <name>Ca(2+)</name>
        <dbReference type="ChEBI" id="CHEBI:29108"/>
    </ligand>
</feature>
<keyword evidence="14" id="KW-0624">Polysaccharide degradation</keyword>
<feature type="binding site" evidence="18">
    <location>
        <position position="663"/>
    </location>
    <ligand>
        <name>Zn(2+)</name>
        <dbReference type="ChEBI" id="CHEBI:29105"/>
        <note>catalytic</note>
    </ligand>
</feature>
<dbReference type="SUPFAM" id="SSF49452">
    <property type="entry name" value="Starch-binding domain-like"/>
    <property type="match status" value="1"/>
</dbReference>
<keyword evidence="9 19" id="KW-1133">Transmembrane helix</keyword>
<feature type="transmembrane region" description="Helical" evidence="19">
    <location>
        <begin position="645"/>
        <end position="662"/>
    </location>
</feature>
<dbReference type="Gene3D" id="2.60.40.10">
    <property type="entry name" value="Immunoglobulins"/>
    <property type="match status" value="1"/>
</dbReference>
<dbReference type="AlphaFoldDB" id="A0A8H3D9M8"/>
<comment type="similarity">
    <text evidence="4">Belongs to the alkaline ceramidase family.</text>
</comment>
<keyword evidence="8" id="KW-0378">Hydrolase</keyword>
<dbReference type="SMART" id="SM01065">
    <property type="entry name" value="CBM_2"/>
    <property type="match status" value="1"/>
</dbReference>
<evidence type="ECO:0000256" key="14">
    <source>
        <dbReference type="ARBA" id="ARBA00023326"/>
    </source>
</evidence>
<evidence type="ECO:0000256" key="11">
    <source>
        <dbReference type="ARBA" id="ARBA00023180"/>
    </source>
</evidence>
<evidence type="ECO:0000256" key="12">
    <source>
        <dbReference type="ARBA" id="ARBA00023277"/>
    </source>
</evidence>
<dbReference type="InterPro" id="IPR002044">
    <property type="entry name" value="CBM20"/>
</dbReference>
<keyword evidence="12" id="KW-0119">Carbohydrate metabolism</keyword>
<evidence type="ECO:0000256" key="19">
    <source>
        <dbReference type="SAM" id="Phobius"/>
    </source>
</evidence>
<dbReference type="GO" id="GO:0006672">
    <property type="term" value="P:ceramide metabolic process"/>
    <property type="evidence" value="ECO:0007669"/>
    <property type="project" value="InterPro"/>
</dbReference>
<gene>
    <name evidence="22" type="ORF">RDB_LOCUS138786</name>
</gene>